<dbReference type="EMBL" id="BK014957">
    <property type="protein sequence ID" value="DAD84286.1"/>
    <property type="molecule type" value="Genomic_DNA"/>
</dbReference>
<organism evidence="1">
    <name type="scientific">Siphoviridae sp. ctaLC6</name>
    <dbReference type="NCBI Taxonomy" id="2826387"/>
    <lineage>
        <taxon>Viruses</taxon>
        <taxon>Duplodnaviria</taxon>
        <taxon>Heunggongvirae</taxon>
        <taxon>Uroviricota</taxon>
        <taxon>Caudoviricetes</taxon>
    </lineage>
</organism>
<evidence type="ECO:0000313" key="1">
    <source>
        <dbReference type="EMBL" id="DAD84286.1"/>
    </source>
</evidence>
<reference evidence="1" key="1">
    <citation type="journal article" date="2021" name="Proc. Natl. Acad. Sci. U.S.A.">
        <title>A Catalog of Tens of Thousands of Viruses from Human Metagenomes Reveals Hidden Associations with Chronic Diseases.</title>
        <authorList>
            <person name="Tisza M.J."/>
            <person name="Buck C.B."/>
        </authorList>
    </citation>
    <scope>NUCLEOTIDE SEQUENCE</scope>
    <source>
        <strain evidence="1">CtaLC6</strain>
    </source>
</reference>
<evidence type="ECO:0008006" key="2">
    <source>
        <dbReference type="Google" id="ProtNLM"/>
    </source>
</evidence>
<name>A0A8S5MPS9_9CAUD</name>
<accession>A0A8S5MPS9</accession>
<protein>
    <recommendedName>
        <fullName evidence="2">ASCH domain-containing protein</fullName>
    </recommendedName>
</protein>
<sequence>MERLTKVMDKYLSEAKKKVLSLTVSKEWFDMIVSGEKNEEYRVIKDFWMSRLLLIKDEKFKDFDKYDKLHIGKTFEMLIDINTIKEKLNNGTMKFVPFTHVLFRNGYYDDSPKVEKEIESITIGKPKKGLCPGKWLDHEFFIIKFK</sequence>
<proteinExistence type="predicted"/>